<accession>A0ABV7VHK5</accession>
<feature type="compositionally biased region" description="Pro residues" evidence="2">
    <location>
        <begin position="141"/>
        <end position="154"/>
    </location>
</feature>
<dbReference type="PROSITE" id="PS51123">
    <property type="entry name" value="OMPA_2"/>
    <property type="match status" value="1"/>
</dbReference>
<feature type="region of interest" description="Disordered" evidence="2">
    <location>
        <begin position="107"/>
        <end position="250"/>
    </location>
</feature>
<keyword evidence="1" id="KW-0472">Membrane</keyword>
<proteinExistence type="predicted"/>
<dbReference type="InterPro" id="IPR036737">
    <property type="entry name" value="OmpA-like_sf"/>
</dbReference>
<protein>
    <submittedName>
        <fullName evidence="5">OmpA family protein</fullName>
    </submittedName>
</protein>
<keyword evidence="3" id="KW-0732">Signal</keyword>
<evidence type="ECO:0000256" key="2">
    <source>
        <dbReference type="SAM" id="MobiDB-lite"/>
    </source>
</evidence>
<evidence type="ECO:0000313" key="6">
    <source>
        <dbReference type="Proteomes" id="UP001595711"/>
    </source>
</evidence>
<feature type="chain" id="PRO_5045337406" evidence="3">
    <location>
        <begin position="34"/>
        <end position="351"/>
    </location>
</feature>
<dbReference type="Gene3D" id="3.30.1330.60">
    <property type="entry name" value="OmpA-like domain"/>
    <property type="match status" value="1"/>
</dbReference>
<evidence type="ECO:0000259" key="4">
    <source>
        <dbReference type="PROSITE" id="PS51123"/>
    </source>
</evidence>
<reference evidence="6" key="1">
    <citation type="journal article" date="2019" name="Int. J. Syst. Evol. Microbiol.">
        <title>The Global Catalogue of Microorganisms (GCM) 10K type strain sequencing project: providing services to taxonomists for standard genome sequencing and annotation.</title>
        <authorList>
            <consortium name="The Broad Institute Genomics Platform"/>
            <consortium name="The Broad Institute Genome Sequencing Center for Infectious Disease"/>
            <person name="Wu L."/>
            <person name="Ma J."/>
        </authorList>
    </citation>
    <scope>NUCLEOTIDE SEQUENCE [LARGE SCALE GENOMIC DNA]</scope>
    <source>
        <strain evidence="6">KCTC 42182</strain>
    </source>
</reference>
<feature type="compositionally biased region" description="Low complexity" evidence="2">
    <location>
        <begin position="155"/>
        <end position="220"/>
    </location>
</feature>
<feature type="signal peptide" evidence="3">
    <location>
        <begin position="1"/>
        <end position="33"/>
    </location>
</feature>
<evidence type="ECO:0000256" key="3">
    <source>
        <dbReference type="SAM" id="SignalP"/>
    </source>
</evidence>
<dbReference type="InterPro" id="IPR006665">
    <property type="entry name" value="OmpA-like"/>
</dbReference>
<gene>
    <name evidence="5" type="ORF">ACFOOQ_12975</name>
</gene>
<feature type="domain" description="OmpA-like" evidence="4">
    <location>
        <begin position="244"/>
        <end position="351"/>
    </location>
</feature>
<evidence type="ECO:0000256" key="1">
    <source>
        <dbReference type="PROSITE-ProRule" id="PRU00473"/>
    </source>
</evidence>
<name>A0ABV7VHK5_9PROT</name>
<dbReference type="Proteomes" id="UP001595711">
    <property type="component" value="Unassembled WGS sequence"/>
</dbReference>
<dbReference type="RefSeq" id="WP_379727130.1">
    <property type="nucleotide sequence ID" value="NZ_JBHRYJ010000002.1"/>
</dbReference>
<organism evidence="5 6">
    <name type="scientific">Ferrovibrio xuzhouensis</name>
    <dbReference type="NCBI Taxonomy" id="1576914"/>
    <lineage>
        <taxon>Bacteria</taxon>
        <taxon>Pseudomonadati</taxon>
        <taxon>Pseudomonadota</taxon>
        <taxon>Alphaproteobacteria</taxon>
        <taxon>Rhodospirillales</taxon>
        <taxon>Rhodospirillaceae</taxon>
        <taxon>Ferrovibrio</taxon>
    </lineage>
</organism>
<evidence type="ECO:0000313" key="5">
    <source>
        <dbReference type="EMBL" id="MFC3676463.1"/>
    </source>
</evidence>
<comment type="caution">
    <text evidence="5">The sequence shown here is derived from an EMBL/GenBank/DDBJ whole genome shotgun (WGS) entry which is preliminary data.</text>
</comment>
<dbReference type="Pfam" id="PF00691">
    <property type="entry name" value="OmpA"/>
    <property type="match status" value="1"/>
</dbReference>
<dbReference type="EMBL" id="JBHRYJ010000002">
    <property type="protein sequence ID" value="MFC3676463.1"/>
    <property type="molecule type" value="Genomic_DNA"/>
</dbReference>
<sequence>MAAKPHLLSLTVMLLAPALAAGSLLTASAPALAQTVIGGQGSGDVQVNLQALDQLGGGGYAASGNGAGGFSYPAVSGRPPLPGEAPAPHPLLGETGNPRGLHLQVRRKAMTASSLANAEPAPKRPVAAAKPKPEITMKPAPAAPSAPTEPPVPAPQVATAPPAAAPATTTAPAPAPAAPVASAGQPMSTTPPTAAPAEAAPDQAPAATPAPAPQVATAPAAPKPAAPANPASQQSAMVAPKPVPAPSTQGGMVTIPFSTEQADLPKGQVAALDSLAQQMAGSEDRLQIRAYAASTGTDGSGARRLSLSRALAVRAYLIDKGIRSTRIDVRALGTPTDGSAADRVEVAPVGR</sequence>
<dbReference type="SUPFAM" id="SSF103088">
    <property type="entry name" value="OmpA-like"/>
    <property type="match status" value="1"/>
</dbReference>
<keyword evidence="6" id="KW-1185">Reference proteome</keyword>
<feature type="compositionally biased region" description="Low complexity" evidence="2">
    <location>
        <begin position="118"/>
        <end position="130"/>
    </location>
</feature>